<gene>
    <name evidence="3" type="ORF">GNZ21_03165</name>
</gene>
<dbReference type="PROSITE" id="PS51677">
    <property type="entry name" value="NODB"/>
    <property type="match status" value="1"/>
</dbReference>
<dbReference type="GO" id="GO:0016810">
    <property type="term" value="F:hydrolase activity, acting on carbon-nitrogen (but not peptide) bonds"/>
    <property type="evidence" value="ECO:0007669"/>
    <property type="project" value="InterPro"/>
</dbReference>
<reference evidence="3 4" key="1">
    <citation type="submission" date="2019-12" db="EMBL/GenBank/DDBJ databases">
        <title>Nesterenkonia muleiensis sp. nov., a novel actinobacterium isolated from sap of Populus euphratica.</title>
        <authorList>
            <person name="Wang R."/>
        </authorList>
    </citation>
    <scope>NUCLEOTIDE SEQUENCE [LARGE SCALE GENOMIC DNA]</scope>
    <source>
        <strain evidence="3 4">F10</strain>
    </source>
</reference>
<evidence type="ECO:0000259" key="2">
    <source>
        <dbReference type="PROSITE" id="PS51677"/>
    </source>
</evidence>
<dbReference type="OrthoDB" id="9814083at2"/>
<proteinExistence type="predicted"/>
<dbReference type="AlphaFoldDB" id="A0A7K1UFX1"/>
<protein>
    <submittedName>
        <fullName evidence="3">Polysaccharide deacetylase family protein</fullName>
    </submittedName>
</protein>
<evidence type="ECO:0000256" key="1">
    <source>
        <dbReference type="SAM" id="MobiDB-lite"/>
    </source>
</evidence>
<dbReference type="InterPro" id="IPR006311">
    <property type="entry name" value="TAT_signal"/>
</dbReference>
<feature type="compositionally biased region" description="Polar residues" evidence="1">
    <location>
        <begin position="50"/>
        <end position="64"/>
    </location>
</feature>
<sequence>MSFDRRAFLGLSAVSAAGLLTGCGPGEARGAASTLIRPEPPHPVPSPDPTQTSEPSESTGQQEPPSLEELQAQHGQQQPQEWGLETSGVITSFTPSGNQAVLTLDACGGRGSGGYDAALIDSLRQAGIAASLFINKRWAQENYGITQELIEDPLFEIANHGTQHKPLSVTGQQAYGIPGTESLEEAYAEIMDNQQFFRDSFGLELPFFRAGTAYVDEVAAQMAQQLGTPVVNFSVNGDAGATYSATEVQRAMREVGPGDIVIGHFNQPDSQVAAGFGQALQEAAERGIEWMTLSQVL</sequence>
<organism evidence="3 4">
    <name type="scientific">Nesterenkonia alkaliphila</name>
    <dbReference type="NCBI Taxonomy" id="1463631"/>
    <lineage>
        <taxon>Bacteria</taxon>
        <taxon>Bacillati</taxon>
        <taxon>Actinomycetota</taxon>
        <taxon>Actinomycetes</taxon>
        <taxon>Micrococcales</taxon>
        <taxon>Micrococcaceae</taxon>
        <taxon>Nesterenkonia</taxon>
    </lineage>
</organism>
<comment type="caution">
    <text evidence="3">The sequence shown here is derived from an EMBL/GenBank/DDBJ whole genome shotgun (WGS) entry which is preliminary data.</text>
</comment>
<dbReference type="Gene3D" id="3.20.20.370">
    <property type="entry name" value="Glycoside hydrolase/deacetylase"/>
    <property type="match status" value="1"/>
</dbReference>
<dbReference type="PROSITE" id="PS51318">
    <property type="entry name" value="TAT"/>
    <property type="match status" value="1"/>
</dbReference>
<keyword evidence="4" id="KW-1185">Reference proteome</keyword>
<dbReference type="Proteomes" id="UP000460157">
    <property type="component" value="Unassembled WGS sequence"/>
</dbReference>
<dbReference type="PANTHER" id="PTHR10587:SF134">
    <property type="entry name" value="SECRETED PROTEIN"/>
    <property type="match status" value="1"/>
</dbReference>
<feature type="domain" description="NodB homology" evidence="2">
    <location>
        <begin position="98"/>
        <end position="297"/>
    </location>
</feature>
<dbReference type="PANTHER" id="PTHR10587">
    <property type="entry name" value="GLYCOSYL TRANSFERASE-RELATED"/>
    <property type="match status" value="1"/>
</dbReference>
<feature type="region of interest" description="Disordered" evidence="1">
    <location>
        <begin position="19"/>
        <end position="82"/>
    </location>
</feature>
<dbReference type="RefSeq" id="WP_157321254.1">
    <property type="nucleotide sequence ID" value="NZ_BMFX01000022.1"/>
</dbReference>
<evidence type="ECO:0000313" key="3">
    <source>
        <dbReference type="EMBL" id="MVT25370.1"/>
    </source>
</evidence>
<dbReference type="InterPro" id="IPR050248">
    <property type="entry name" value="Polysacc_deacetylase_ArnD"/>
</dbReference>
<evidence type="ECO:0000313" key="4">
    <source>
        <dbReference type="Proteomes" id="UP000460157"/>
    </source>
</evidence>
<accession>A0A7K1UFX1</accession>
<dbReference type="InterPro" id="IPR002509">
    <property type="entry name" value="NODB_dom"/>
</dbReference>
<dbReference type="EMBL" id="WRPM01000022">
    <property type="protein sequence ID" value="MVT25370.1"/>
    <property type="molecule type" value="Genomic_DNA"/>
</dbReference>
<name>A0A7K1UFX1_9MICC</name>
<dbReference type="PROSITE" id="PS51257">
    <property type="entry name" value="PROKAR_LIPOPROTEIN"/>
    <property type="match status" value="1"/>
</dbReference>
<dbReference type="InterPro" id="IPR011330">
    <property type="entry name" value="Glyco_hydro/deAcase_b/a-brl"/>
</dbReference>
<dbReference type="SUPFAM" id="SSF88713">
    <property type="entry name" value="Glycoside hydrolase/deacetylase"/>
    <property type="match status" value="1"/>
</dbReference>
<dbReference type="GO" id="GO:0005975">
    <property type="term" value="P:carbohydrate metabolic process"/>
    <property type="evidence" value="ECO:0007669"/>
    <property type="project" value="InterPro"/>
</dbReference>
<dbReference type="Pfam" id="PF01522">
    <property type="entry name" value="Polysacc_deac_1"/>
    <property type="match status" value="1"/>
</dbReference>